<comment type="caution">
    <text evidence="4">The sequence shown here is derived from an EMBL/GenBank/DDBJ whole genome shotgun (WGS) entry which is preliminary data.</text>
</comment>
<dbReference type="InterPro" id="IPR015915">
    <property type="entry name" value="Kelch-typ_b-propeller"/>
</dbReference>
<keyword evidence="5" id="KW-1185">Reference proteome</keyword>
<feature type="chain" id="PRO_5047017778" evidence="1">
    <location>
        <begin position="23"/>
        <end position="456"/>
    </location>
</feature>
<reference evidence="4 5" key="1">
    <citation type="submission" date="2022-03" db="EMBL/GenBank/DDBJ databases">
        <title>Parabacteroides sp. nov. isolated from swine feces.</title>
        <authorList>
            <person name="Bak J.E."/>
        </authorList>
    </citation>
    <scope>NUCLEOTIDE SEQUENCE [LARGE SCALE GENOMIC DNA]</scope>
    <source>
        <strain evidence="4 5">AGMB00274</strain>
    </source>
</reference>
<dbReference type="EMBL" id="JAKZMM010000034">
    <property type="protein sequence ID" value="MCJ2381480.1"/>
    <property type="molecule type" value="Genomic_DNA"/>
</dbReference>
<accession>A0ABT0C380</accession>
<dbReference type="Pfam" id="PF25852">
    <property type="entry name" value="DUF6242_C"/>
    <property type="match status" value="1"/>
</dbReference>
<dbReference type="InterPro" id="IPR046209">
    <property type="entry name" value="DUF6242_N"/>
</dbReference>
<dbReference type="Gene3D" id="2.120.10.80">
    <property type="entry name" value="Kelch-type beta propeller"/>
    <property type="match status" value="1"/>
</dbReference>
<sequence>MKSKIFLLITGCFAVLLTSCLGDSDYDSYYEVDKNCQITEFSLSSDSVSGLSDVKFTIDQLNGRIMNLDSMPFGTEIEKVICTVKYGSYVTKLEVIQEATGDTIDWNAEDSLDFSKPVKFITSSYDGMTKRVYVAQVNVHQVVPDSMVWRQYITNILPTKFVDQKVISFNDGSADYYYMYVQPAANTAYKLYRSKQTDAKSWEELPLTGLPASGVLLSQITSYNNLYYVVTKEGSLYSSADAVNWQLVEGTPKVKSLLGYIDESTNQPAVLSAIVEEENGLVFAAMNAEGQWETGEMVPAHFPVEGFSSASIYLMYTSRVMVVGGKSSDGQLQNASWATMNALDWAEQTDSYGDYFTKRQGTMMAYYDNMFYLIGGIDESGKPQKDIYRSSDYGVTWNYVDTLVVLPSSYQARGFASMLVDKDNYLMIFGGKSTINGQDLNDIWKGRINRLGFERQ</sequence>
<dbReference type="SUPFAM" id="SSF50939">
    <property type="entry name" value="Sialidases"/>
    <property type="match status" value="1"/>
</dbReference>
<dbReference type="Pfam" id="PF19755">
    <property type="entry name" value="DUF6242"/>
    <property type="match status" value="1"/>
</dbReference>
<evidence type="ECO:0000313" key="4">
    <source>
        <dbReference type="EMBL" id="MCJ2381480.1"/>
    </source>
</evidence>
<gene>
    <name evidence="4" type="ORF">MUN53_12820</name>
</gene>
<organism evidence="4 5">
    <name type="scientific">Parabacteroides faecalis</name>
    <dbReference type="NCBI Taxonomy" id="2924040"/>
    <lineage>
        <taxon>Bacteria</taxon>
        <taxon>Pseudomonadati</taxon>
        <taxon>Bacteroidota</taxon>
        <taxon>Bacteroidia</taxon>
        <taxon>Bacteroidales</taxon>
        <taxon>Tannerellaceae</taxon>
        <taxon>Parabacteroides</taxon>
    </lineage>
</organism>
<dbReference type="RefSeq" id="WP_243325843.1">
    <property type="nucleotide sequence ID" value="NZ_JAKZMM010000034.1"/>
</dbReference>
<keyword evidence="1" id="KW-0732">Signal</keyword>
<protein>
    <submittedName>
        <fullName evidence="4">DUF6242 domain-containing protein</fullName>
    </submittedName>
</protein>
<name>A0ABT0C380_9BACT</name>
<proteinExistence type="predicted"/>
<dbReference type="Proteomes" id="UP001165444">
    <property type="component" value="Unassembled WGS sequence"/>
</dbReference>
<evidence type="ECO:0000259" key="3">
    <source>
        <dbReference type="Pfam" id="PF25852"/>
    </source>
</evidence>
<dbReference type="InterPro" id="IPR036278">
    <property type="entry name" value="Sialidase_sf"/>
</dbReference>
<feature type="domain" description="DUF6242" evidence="2">
    <location>
        <begin position="47"/>
        <end position="137"/>
    </location>
</feature>
<evidence type="ECO:0000256" key="1">
    <source>
        <dbReference type="SAM" id="SignalP"/>
    </source>
</evidence>
<feature type="signal peptide" evidence="1">
    <location>
        <begin position="1"/>
        <end position="22"/>
    </location>
</feature>
<evidence type="ECO:0000259" key="2">
    <source>
        <dbReference type="Pfam" id="PF19755"/>
    </source>
</evidence>
<dbReference type="PROSITE" id="PS51257">
    <property type="entry name" value="PROKAR_LIPOPROTEIN"/>
    <property type="match status" value="1"/>
</dbReference>
<dbReference type="InterPro" id="IPR058667">
    <property type="entry name" value="DUF6242_C"/>
</dbReference>
<evidence type="ECO:0000313" key="5">
    <source>
        <dbReference type="Proteomes" id="UP001165444"/>
    </source>
</evidence>
<dbReference type="SUPFAM" id="SSF117281">
    <property type="entry name" value="Kelch motif"/>
    <property type="match status" value="1"/>
</dbReference>
<feature type="domain" description="DUF6242" evidence="3">
    <location>
        <begin position="144"/>
        <end position="456"/>
    </location>
</feature>